<evidence type="ECO:0000256" key="3">
    <source>
        <dbReference type="ARBA" id="ARBA00008900"/>
    </source>
</evidence>
<dbReference type="GO" id="GO:0046872">
    <property type="term" value="F:metal ion binding"/>
    <property type="evidence" value="ECO:0007669"/>
    <property type="project" value="UniProtKB-KW"/>
</dbReference>
<keyword evidence="6" id="KW-0479">Metal-binding</keyword>
<comment type="catalytic activity">
    <reaction evidence="10">
        <text>7,8-dihydroneopterin 3'-triphosphate + H2O = 6-carboxy-5,6,7,8-tetrahydropterin + triphosphate + acetaldehyde + 2 H(+)</text>
        <dbReference type="Rhea" id="RHEA:27966"/>
        <dbReference type="ChEBI" id="CHEBI:15343"/>
        <dbReference type="ChEBI" id="CHEBI:15377"/>
        <dbReference type="ChEBI" id="CHEBI:15378"/>
        <dbReference type="ChEBI" id="CHEBI:18036"/>
        <dbReference type="ChEBI" id="CHEBI:58462"/>
        <dbReference type="ChEBI" id="CHEBI:61032"/>
        <dbReference type="EC" id="4.1.2.50"/>
    </reaction>
</comment>
<dbReference type="Pfam" id="PF01242">
    <property type="entry name" value="PTPS"/>
    <property type="match status" value="1"/>
</dbReference>
<evidence type="ECO:0000256" key="6">
    <source>
        <dbReference type="ARBA" id="ARBA00022723"/>
    </source>
</evidence>
<dbReference type="FunFam" id="3.30.479.10:FF:000003">
    <property type="entry name" value="6-pyruvoyl tetrahydrobiopterin synthase"/>
    <property type="match status" value="1"/>
</dbReference>
<name>A0A7V1LKE1_CALAY</name>
<evidence type="ECO:0000256" key="9">
    <source>
        <dbReference type="ARBA" id="ARBA00031449"/>
    </source>
</evidence>
<dbReference type="SUPFAM" id="SSF55620">
    <property type="entry name" value="Tetrahydrobiopterin biosynthesis enzymes-like"/>
    <property type="match status" value="1"/>
</dbReference>
<organism evidence="11">
    <name type="scientific">Caldithrix abyssi</name>
    <dbReference type="NCBI Taxonomy" id="187145"/>
    <lineage>
        <taxon>Bacteria</taxon>
        <taxon>Pseudomonadati</taxon>
        <taxon>Calditrichota</taxon>
        <taxon>Calditrichia</taxon>
        <taxon>Calditrichales</taxon>
        <taxon>Calditrichaceae</taxon>
        <taxon>Caldithrix</taxon>
    </lineage>
</organism>
<evidence type="ECO:0000256" key="2">
    <source>
        <dbReference type="ARBA" id="ARBA00005061"/>
    </source>
</evidence>
<dbReference type="PANTHER" id="PTHR12589:SF7">
    <property type="entry name" value="6-PYRUVOYL TETRAHYDROBIOPTERIN SYNTHASE"/>
    <property type="match status" value="1"/>
</dbReference>
<accession>A0A7V1LKE1</accession>
<dbReference type="Proteomes" id="UP000886005">
    <property type="component" value="Unassembled WGS sequence"/>
</dbReference>
<comment type="similarity">
    <text evidence="3">Belongs to the PTPS family. QueD subfamily.</text>
</comment>
<comment type="caution">
    <text evidence="11">The sequence shown here is derived from an EMBL/GenBank/DDBJ whole genome shotgun (WGS) entry which is preliminary data.</text>
</comment>
<comment type="cofactor">
    <cofactor evidence="1">
        <name>Zn(2+)</name>
        <dbReference type="ChEBI" id="CHEBI:29105"/>
    </cofactor>
</comment>
<dbReference type="InterPro" id="IPR007115">
    <property type="entry name" value="6-PTP_synth/QueD"/>
</dbReference>
<dbReference type="EMBL" id="DRLD01000071">
    <property type="protein sequence ID" value="HED09596.1"/>
    <property type="molecule type" value="Genomic_DNA"/>
</dbReference>
<dbReference type="UniPathway" id="UPA00391"/>
<evidence type="ECO:0000256" key="10">
    <source>
        <dbReference type="ARBA" id="ARBA00048807"/>
    </source>
</evidence>
<dbReference type="GO" id="GO:0070497">
    <property type="term" value="F:6-carboxytetrahydropterin synthase activity"/>
    <property type="evidence" value="ECO:0007669"/>
    <property type="project" value="UniProtKB-EC"/>
</dbReference>
<comment type="pathway">
    <text evidence="2">Purine metabolism; 7-cyano-7-deazaguanine biosynthesis.</text>
</comment>
<proteinExistence type="inferred from homology"/>
<evidence type="ECO:0000256" key="7">
    <source>
        <dbReference type="ARBA" id="ARBA00022833"/>
    </source>
</evidence>
<reference evidence="11" key="1">
    <citation type="journal article" date="2020" name="mSystems">
        <title>Genome- and Community-Level Interaction Insights into Carbon Utilization and Element Cycling Functions of Hydrothermarchaeota in Hydrothermal Sediment.</title>
        <authorList>
            <person name="Zhou Z."/>
            <person name="Liu Y."/>
            <person name="Xu W."/>
            <person name="Pan J."/>
            <person name="Luo Z.H."/>
            <person name="Li M."/>
        </authorList>
    </citation>
    <scope>NUCLEOTIDE SEQUENCE [LARGE SCALE GENOMIC DNA]</scope>
    <source>
        <strain evidence="11">HyVt-456</strain>
    </source>
</reference>
<dbReference type="InterPro" id="IPR038418">
    <property type="entry name" value="6-PTP_synth/QueD_sf"/>
</dbReference>
<keyword evidence="8" id="KW-0456">Lyase</keyword>
<gene>
    <name evidence="11" type="ORF">ENJ10_02825</name>
</gene>
<sequence length="139" mass="16672">MLHVTFTRVYTFCAAHRLHSPWYDEMKNYEIYDKCNNTSGHGHDYRLEVSLTGMPDAETGMIWDLVDMDKKVQTVLDTLDFKHLNKEVPYFRDKIATSENLIQYLWMHLERLFPPECLYHLKLWETNNNYFEMGRSNAQ</sequence>
<evidence type="ECO:0000256" key="4">
    <source>
        <dbReference type="ARBA" id="ARBA00012982"/>
    </source>
</evidence>
<dbReference type="Gene3D" id="3.30.479.10">
    <property type="entry name" value="6-pyruvoyl tetrahydropterin synthase/QueD"/>
    <property type="match status" value="1"/>
</dbReference>
<dbReference type="PANTHER" id="PTHR12589">
    <property type="entry name" value="PYRUVOYL TETRAHYDROBIOPTERIN SYNTHASE"/>
    <property type="match status" value="1"/>
</dbReference>
<dbReference type="EC" id="4.1.2.50" evidence="4"/>
<evidence type="ECO:0000256" key="1">
    <source>
        <dbReference type="ARBA" id="ARBA00001947"/>
    </source>
</evidence>
<keyword evidence="7" id="KW-0862">Zinc</keyword>
<evidence type="ECO:0000256" key="8">
    <source>
        <dbReference type="ARBA" id="ARBA00023239"/>
    </source>
</evidence>
<protein>
    <recommendedName>
        <fullName evidence="5">6-carboxy-5,6,7,8-tetrahydropterin synthase</fullName>
        <ecNumber evidence="4">4.1.2.50</ecNumber>
    </recommendedName>
    <alternativeName>
        <fullName evidence="9">Queuosine biosynthesis protein QueD</fullName>
    </alternativeName>
</protein>
<dbReference type="AlphaFoldDB" id="A0A7V1LKE1"/>
<evidence type="ECO:0000256" key="5">
    <source>
        <dbReference type="ARBA" id="ARBA00018141"/>
    </source>
</evidence>
<evidence type="ECO:0000313" key="11">
    <source>
        <dbReference type="EMBL" id="HED09596.1"/>
    </source>
</evidence>